<feature type="compositionally biased region" description="Polar residues" evidence="1">
    <location>
        <begin position="514"/>
        <end position="523"/>
    </location>
</feature>
<evidence type="ECO:0000313" key="3">
    <source>
        <dbReference type="EMBL" id="KAJ6256999.1"/>
    </source>
</evidence>
<reference evidence="3" key="1">
    <citation type="submission" date="2023-01" db="EMBL/GenBank/DDBJ databases">
        <title>The chitinases involved in constricting ring structure development in the nematode-trapping fungus Drechslerella dactyloides.</title>
        <authorList>
            <person name="Wang R."/>
            <person name="Zhang L."/>
            <person name="Tang P."/>
            <person name="Li S."/>
            <person name="Liang L."/>
        </authorList>
    </citation>
    <scope>NUCLEOTIDE SEQUENCE</scope>
    <source>
        <strain evidence="3">YMF1.00031</strain>
    </source>
</reference>
<organism evidence="3 4">
    <name type="scientific">Drechslerella dactyloides</name>
    <name type="common">Nematode-trapping fungus</name>
    <name type="synonym">Arthrobotrys dactyloides</name>
    <dbReference type="NCBI Taxonomy" id="74499"/>
    <lineage>
        <taxon>Eukaryota</taxon>
        <taxon>Fungi</taxon>
        <taxon>Dikarya</taxon>
        <taxon>Ascomycota</taxon>
        <taxon>Pezizomycotina</taxon>
        <taxon>Orbiliomycetes</taxon>
        <taxon>Orbiliales</taxon>
        <taxon>Orbiliaceae</taxon>
        <taxon>Drechslerella</taxon>
    </lineage>
</organism>
<dbReference type="EMBL" id="JAQGDS010000011">
    <property type="protein sequence ID" value="KAJ6256999.1"/>
    <property type="molecule type" value="Genomic_DNA"/>
</dbReference>
<evidence type="ECO:0000256" key="2">
    <source>
        <dbReference type="SAM" id="SignalP"/>
    </source>
</evidence>
<proteinExistence type="predicted"/>
<feature type="region of interest" description="Disordered" evidence="1">
    <location>
        <begin position="427"/>
        <end position="447"/>
    </location>
</feature>
<evidence type="ECO:0000313" key="4">
    <source>
        <dbReference type="Proteomes" id="UP001221413"/>
    </source>
</evidence>
<protein>
    <submittedName>
        <fullName evidence="3">Sporulation-specific Sps2p</fullName>
    </submittedName>
</protein>
<accession>A0AAD6IS92</accession>
<dbReference type="Proteomes" id="UP001221413">
    <property type="component" value="Unassembled WGS sequence"/>
</dbReference>
<comment type="caution">
    <text evidence="3">The sequence shown here is derived from an EMBL/GenBank/DDBJ whole genome shotgun (WGS) entry which is preliminary data.</text>
</comment>
<dbReference type="AlphaFoldDB" id="A0AAD6IS92"/>
<name>A0AAD6IS92_DREDA</name>
<keyword evidence="4" id="KW-1185">Reference proteome</keyword>
<feature type="region of interest" description="Disordered" evidence="1">
    <location>
        <begin position="475"/>
        <end position="523"/>
    </location>
</feature>
<dbReference type="SUPFAM" id="SSF52058">
    <property type="entry name" value="L domain-like"/>
    <property type="match status" value="1"/>
</dbReference>
<evidence type="ECO:0000256" key="1">
    <source>
        <dbReference type="SAM" id="MobiDB-lite"/>
    </source>
</evidence>
<dbReference type="InterPro" id="IPR036941">
    <property type="entry name" value="Rcpt_L-dom_sf"/>
</dbReference>
<gene>
    <name evidence="3" type="ORF">Dda_7882</name>
</gene>
<feature type="compositionally biased region" description="Basic and acidic residues" evidence="1">
    <location>
        <begin position="483"/>
        <end position="513"/>
    </location>
</feature>
<dbReference type="Gene3D" id="3.80.20.20">
    <property type="entry name" value="Receptor L-domain"/>
    <property type="match status" value="1"/>
</dbReference>
<feature type="chain" id="PRO_5042182006" evidence="2">
    <location>
        <begin position="24"/>
        <end position="523"/>
    </location>
</feature>
<sequence>MALPDFFKSILLLIPLTSGLVFGLPESVENACNAPSSTYYITATTDIAPVATCQVLNTDLNFLDLAVTDLNGLETVIGDIDVEINGNFSEGLLKVESETLRNITGRLNIGVVGSDRVPGVTASVSLKNLEYVGGLRIDSIGSGARLDFGGNVTVNGTIRLVDIGTLDMKLPVKQALRGVTVSDNAFMEFESSLQLVQASIVVEDNTGLQGVLLPELQLAGGVLIRRNPKLETVEIQTRHIYQVEIYENGRTTSANFSNLETVGVVSQLEPFGVRRLSLTDPGIILRDIVALELSALKDVNGSFTLRESFFPVLSLPSLESVNGTFQVSTNLALTNVSLPELTTVGGLNFAGNEYLTALQLNALRRVEGSLVFDGPFANINLIQLEYIGGNFTLSGIPSFDCSWFDENILPKTTGTYQCVGNHTRPANAVGPGTSTNTLAPEMEQSGDKGLGVGAKAAIGAGSAIVLASEGGLPELGASGDAKGYPKELTGDSREVPAEMSGERDPAELGDARNKSNQPPAELP</sequence>
<keyword evidence="2" id="KW-0732">Signal</keyword>
<feature type="signal peptide" evidence="2">
    <location>
        <begin position="1"/>
        <end position="23"/>
    </location>
</feature>